<name>A0A5J5BL93_9ASTE</name>
<dbReference type="GO" id="GO:0016705">
    <property type="term" value="F:oxidoreductase activity, acting on paired donors, with incorporation or reduction of molecular oxygen"/>
    <property type="evidence" value="ECO:0007669"/>
    <property type="project" value="InterPro"/>
</dbReference>
<evidence type="ECO:0000313" key="10">
    <source>
        <dbReference type="EMBL" id="KAA8543524.1"/>
    </source>
</evidence>
<dbReference type="InterPro" id="IPR001128">
    <property type="entry name" value="Cyt_P450"/>
</dbReference>
<dbReference type="InterPro" id="IPR050651">
    <property type="entry name" value="Plant_Cytochrome_P450_Monoox"/>
</dbReference>
<keyword evidence="3" id="KW-0812">Transmembrane</keyword>
<keyword evidence="8" id="KW-0503">Monooxygenase</keyword>
<organism evidence="10 11">
    <name type="scientific">Nyssa sinensis</name>
    <dbReference type="NCBI Taxonomy" id="561372"/>
    <lineage>
        <taxon>Eukaryota</taxon>
        <taxon>Viridiplantae</taxon>
        <taxon>Streptophyta</taxon>
        <taxon>Embryophyta</taxon>
        <taxon>Tracheophyta</taxon>
        <taxon>Spermatophyta</taxon>
        <taxon>Magnoliopsida</taxon>
        <taxon>eudicotyledons</taxon>
        <taxon>Gunneridae</taxon>
        <taxon>Pentapetalae</taxon>
        <taxon>asterids</taxon>
        <taxon>Cornales</taxon>
        <taxon>Nyssaceae</taxon>
        <taxon>Nyssa</taxon>
    </lineage>
</organism>
<dbReference type="Pfam" id="PF00067">
    <property type="entry name" value="p450"/>
    <property type="match status" value="1"/>
</dbReference>
<comment type="subcellular location">
    <subcellularLocation>
        <location evidence="1">Membrane</location>
        <topology evidence="1">Single-pass membrane protein</topology>
    </subcellularLocation>
</comment>
<evidence type="ECO:0000256" key="5">
    <source>
        <dbReference type="ARBA" id="ARBA00022989"/>
    </source>
</evidence>
<dbReference type="GO" id="GO:0004497">
    <property type="term" value="F:monooxygenase activity"/>
    <property type="evidence" value="ECO:0007669"/>
    <property type="project" value="UniProtKB-KW"/>
</dbReference>
<keyword evidence="7" id="KW-0408">Iron</keyword>
<evidence type="ECO:0000256" key="9">
    <source>
        <dbReference type="ARBA" id="ARBA00023136"/>
    </source>
</evidence>
<evidence type="ECO:0000256" key="6">
    <source>
        <dbReference type="ARBA" id="ARBA00023002"/>
    </source>
</evidence>
<dbReference type="GO" id="GO:0020037">
    <property type="term" value="F:heme binding"/>
    <property type="evidence" value="ECO:0007669"/>
    <property type="project" value="InterPro"/>
</dbReference>
<dbReference type="InterPro" id="IPR002401">
    <property type="entry name" value="Cyt_P450_E_grp-I"/>
</dbReference>
<evidence type="ECO:0000313" key="11">
    <source>
        <dbReference type="Proteomes" id="UP000325577"/>
    </source>
</evidence>
<dbReference type="Gene3D" id="1.10.630.10">
    <property type="entry name" value="Cytochrome P450"/>
    <property type="match status" value="1"/>
</dbReference>
<dbReference type="PANTHER" id="PTHR47947">
    <property type="entry name" value="CYTOCHROME P450 82C3-RELATED"/>
    <property type="match status" value="1"/>
</dbReference>
<accession>A0A5J5BL93</accession>
<dbReference type="EMBL" id="CM018034">
    <property type="protein sequence ID" value="KAA8543524.1"/>
    <property type="molecule type" value="Genomic_DNA"/>
</dbReference>
<dbReference type="PRINTS" id="PR00463">
    <property type="entry name" value="EP450I"/>
</dbReference>
<evidence type="ECO:0000256" key="1">
    <source>
        <dbReference type="ARBA" id="ARBA00004167"/>
    </source>
</evidence>
<dbReference type="InterPro" id="IPR036396">
    <property type="entry name" value="Cyt_P450_sf"/>
</dbReference>
<evidence type="ECO:0000256" key="7">
    <source>
        <dbReference type="ARBA" id="ARBA00023004"/>
    </source>
</evidence>
<proteinExistence type="predicted"/>
<keyword evidence="4" id="KW-0479">Metal-binding</keyword>
<evidence type="ECO:0000256" key="2">
    <source>
        <dbReference type="ARBA" id="ARBA00022617"/>
    </source>
</evidence>
<sequence>MLPPEPAGAWPLIGHLPILGAQNTFARTLAAMADEYGPIYRIWIGVHSAIVVSSWEAVKECFTANDRAFAGTPQFQASISTFATTTQGLGWHLIGRIGARFASWCCLNSSPVAGSRHSSVSESPNWKSASESCFHLAGRPTAMLRRKCWVREHVQRRIENEKGDEQDFIDVMLSGMEDTIFYGYTRETVIKATIS</sequence>
<dbReference type="Proteomes" id="UP000325577">
    <property type="component" value="Linkage Group LG11"/>
</dbReference>
<reference evidence="10 11" key="1">
    <citation type="submission" date="2019-09" db="EMBL/GenBank/DDBJ databases">
        <title>A chromosome-level genome assembly of the Chinese tupelo Nyssa sinensis.</title>
        <authorList>
            <person name="Yang X."/>
            <person name="Kang M."/>
            <person name="Yang Y."/>
            <person name="Xiong H."/>
            <person name="Wang M."/>
            <person name="Zhang Z."/>
            <person name="Wang Z."/>
            <person name="Wu H."/>
            <person name="Ma T."/>
            <person name="Liu J."/>
            <person name="Xi Z."/>
        </authorList>
    </citation>
    <scope>NUCLEOTIDE SEQUENCE [LARGE SCALE GENOMIC DNA]</scope>
    <source>
        <strain evidence="10">J267</strain>
        <tissue evidence="10">Leaf</tissue>
    </source>
</reference>
<dbReference type="SUPFAM" id="SSF48264">
    <property type="entry name" value="Cytochrome P450"/>
    <property type="match status" value="1"/>
</dbReference>
<gene>
    <name evidence="10" type="ORF">F0562_020981</name>
</gene>
<evidence type="ECO:0000256" key="8">
    <source>
        <dbReference type="ARBA" id="ARBA00023033"/>
    </source>
</evidence>
<keyword evidence="2" id="KW-0349">Heme</keyword>
<protein>
    <recommendedName>
        <fullName evidence="12">Cytochrome P450</fullName>
    </recommendedName>
</protein>
<evidence type="ECO:0000256" key="3">
    <source>
        <dbReference type="ARBA" id="ARBA00022692"/>
    </source>
</evidence>
<keyword evidence="9" id="KW-0472">Membrane</keyword>
<evidence type="ECO:0008006" key="12">
    <source>
        <dbReference type="Google" id="ProtNLM"/>
    </source>
</evidence>
<dbReference type="PANTHER" id="PTHR47947:SF1">
    <property type="entry name" value="CYTOCHROME P450 82E3"/>
    <property type="match status" value="1"/>
</dbReference>
<keyword evidence="5" id="KW-1133">Transmembrane helix</keyword>
<keyword evidence="6" id="KW-0560">Oxidoreductase</keyword>
<feature type="non-terminal residue" evidence="10">
    <location>
        <position position="195"/>
    </location>
</feature>
<dbReference type="OrthoDB" id="2789670at2759"/>
<dbReference type="GO" id="GO:0016020">
    <property type="term" value="C:membrane"/>
    <property type="evidence" value="ECO:0007669"/>
    <property type="project" value="UniProtKB-SubCell"/>
</dbReference>
<evidence type="ECO:0000256" key="4">
    <source>
        <dbReference type="ARBA" id="ARBA00022723"/>
    </source>
</evidence>
<dbReference type="AlphaFoldDB" id="A0A5J5BL93"/>
<keyword evidence="11" id="KW-1185">Reference proteome</keyword>
<dbReference type="GO" id="GO:0005506">
    <property type="term" value="F:iron ion binding"/>
    <property type="evidence" value="ECO:0007669"/>
    <property type="project" value="InterPro"/>
</dbReference>